<feature type="transmembrane region" description="Helical" evidence="16">
    <location>
        <begin position="427"/>
        <end position="449"/>
    </location>
</feature>
<dbReference type="InterPro" id="IPR014241">
    <property type="entry name" value="Cyt_c_oxidase_su1_bac"/>
</dbReference>
<dbReference type="GO" id="GO:0016491">
    <property type="term" value="F:oxidoreductase activity"/>
    <property type="evidence" value="ECO:0007669"/>
    <property type="project" value="UniProtKB-KW"/>
</dbReference>
<keyword evidence="16" id="KW-1003">Cell membrane</keyword>
<comment type="similarity">
    <text evidence="15">Belongs to the heme-copper respiratory oxidase family.</text>
</comment>
<comment type="catalytic activity">
    <reaction evidence="14 16">
        <text>4 Fe(II)-[cytochrome c] + O2 + 8 H(+)(in) = 4 Fe(III)-[cytochrome c] + 2 H2O + 4 H(+)(out)</text>
        <dbReference type="Rhea" id="RHEA:11436"/>
        <dbReference type="Rhea" id="RHEA-COMP:10350"/>
        <dbReference type="Rhea" id="RHEA-COMP:14399"/>
        <dbReference type="ChEBI" id="CHEBI:15377"/>
        <dbReference type="ChEBI" id="CHEBI:15378"/>
        <dbReference type="ChEBI" id="CHEBI:15379"/>
        <dbReference type="ChEBI" id="CHEBI:29033"/>
        <dbReference type="ChEBI" id="CHEBI:29034"/>
        <dbReference type="EC" id="7.1.1.9"/>
    </reaction>
</comment>
<evidence type="ECO:0000256" key="14">
    <source>
        <dbReference type="ARBA" id="ARBA00047816"/>
    </source>
</evidence>
<keyword evidence="11 16" id="KW-0408">Iron</keyword>
<dbReference type="AlphaFoldDB" id="A0A5C5XB96"/>
<accession>A0A5C5XB96</accession>
<keyword evidence="4 15" id="KW-0349">Heme</keyword>
<dbReference type="PROSITE" id="PS00077">
    <property type="entry name" value="COX1_CUB"/>
    <property type="match status" value="1"/>
</dbReference>
<gene>
    <name evidence="18" type="primary">ctaD_1</name>
    <name evidence="18" type="ORF">Pan54_01610</name>
</gene>
<evidence type="ECO:0000259" key="17">
    <source>
        <dbReference type="PROSITE" id="PS50855"/>
    </source>
</evidence>
<evidence type="ECO:0000256" key="16">
    <source>
        <dbReference type="RuleBase" id="RU363061"/>
    </source>
</evidence>
<dbReference type="PROSITE" id="PS50855">
    <property type="entry name" value="COX1"/>
    <property type="match status" value="1"/>
</dbReference>
<evidence type="ECO:0000256" key="2">
    <source>
        <dbReference type="ARBA" id="ARBA00004673"/>
    </source>
</evidence>
<organism evidence="18 19">
    <name type="scientific">Rubinisphaera italica</name>
    <dbReference type="NCBI Taxonomy" id="2527969"/>
    <lineage>
        <taxon>Bacteria</taxon>
        <taxon>Pseudomonadati</taxon>
        <taxon>Planctomycetota</taxon>
        <taxon>Planctomycetia</taxon>
        <taxon>Planctomycetales</taxon>
        <taxon>Planctomycetaceae</taxon>
        <taxon>Rubinisphaera</taxon>
    </lineage>
</organism>
<evidence type="ECO:0000256" key="3">
    <source>
        <dbReference type="ARBA" id="ARBA00022448"/>
    </source>
</evidence>
<evidence type="ECO:0000256" key="10">
    <source>
        <dbReference type="ARBA" id="ARBA00022989"/>
    </source>
</evidence>
<dbReference type="Proteomes" id="UP000316095">
    <property type="component" value="Unassembled WGS sequence"/>
</dbReference>
<dbReference type="GO" id="GO:0046872">
    <property type="term" value="F:metal ion binding"/>
    <property type="evidence" value="ECO:0007669"/>
    <property type="project" value="UniProtKB-KW"/>
</dbReference>
<dbReference type="RefSeq" id="WP_146501594.1">
    <property type="nucleotide sequence ID" value="NZ_SJPG01000001.1"/>
</dbReference>
<keyword evidence="13 16" id="KW-0472">Membrane</keyword>
<evidence type="ECO:0000256" key="1">
    <source>
        <dbReference type="ARBA" id="ARBA00004141"/>
    </source>
</evidence>
<feature type="transmembrane region" description="Helical" evidence="16">
    <location>
        <begin position="396"/>
        <end position="415"/>
    </location>
</feature>
<dbReference type="PANTHER" id="PTHR10422:SF18">
    <property type="entry name" value="CYTOCHROME C OXIDASE SUBUNIT 1"/>
    <property type="match status" value="1"/>
</dbReference>
<dbReference type="Gene3D" id="1.20.210.10">
    <property type="entry name" value="Cytochrome c oxidase-like, subunit I domain"/>
    <property type="match status" value="1"/>
</dbReference>
<keyword evidence="6 15" id="KW-0812">Transmembrane</keyword>
<comment type="subcellular location">
    <subcellularLocation>
        <location evidence="16">Cell membrane</location>
        <topology evidence="16">Multi-pass membrane protein</topology>
    </subcellularLocation>
    <subcellularLocation>
        <location evidence="1">Membrane</location>
        <topology evidence="1">Multi-pass membrane protein</topology>
    </subcellularLocation>
</comment>
<keyword evidence="5 15" id="KW-0679">Respiratory chain</keyword>
<feature type="transmembrane region" description="Helical" evidence="16">
    <location>
        <begin position="286"/>
        <end position="307"/>
    </location>
</feature>
<feature type="transmembrane region" description="Helical" evidence="16">
    <location>
        <begin position="319"/>
        <end position="340"/>
    </location>
</feature>
<evidence type="ECO:0000313" key="19">
    <source>
        <dbReference type="Proteomes" id="UP000316095"/>
    </source>
</evidence>
<dbReference type="OrthoDB" id="9759913at2"/>
<keyword evidence="18" id="KW-0560">Oxidoreductase</keyword>
<dbReference type="SUPFAM" id="SSF81442">
    <property type="entry name" value="Cytochrome c oxidase subunit I-like"/>
    <property type="match status" value="1"/>
</dbReference>
<evidence type="ECO:0000256" key="11">
    <source>
        <dbReference type="ARBA" id="ARBA00023004"/>
    </source>
</evidence>
<dbReference type="InterPro" id="IPR023615">
    <property type="entry name" value="Cyt_c_Oxase_su1_BS"/>
</dbReference>
<keyword evidence="8" id="KW-1278">Translocase</keyword>
<dbReference type="GO" id="GO:0022904">
    <property type="term" value="P:respiratory electron transport chain"/>
    <property type="evidence" value="ECO:0007669"/>
    <property type="project" value="TreeGrafter"/>
</dbReference>
<dbReference type="PANTHER" id="PTHR10422">
    <property type="entry name" value="CYTOCHROME C OXIDASE SUBUNIT 1"/>
    <property type="match status" value="1"/>
</dbReference>
<evidence type="ECO:0000256" key="12">
    <source>
        <dbReference type="ARBA" id="ARBA00023008"/>
    </source>
</evidence>
<keyword evidence="9 15" id="KW-0249">Electron transport</keyword>
<feature type="transmembrane region" description="Helical" evidence="16">
    <location>
        <begin position="125"/>
        <end position="144"/>
    </location>
</feature>
<dbReference type="InterPro" id="IPR023616">
    <property type="entry name" value="Cyt_c_oxase-like_su1_dom"/>
</dbReference>
<keyword evidence="3 15" id="KW-0813">Transport</keyword>
<reference evidence="18 19" key="1">
    <citation type="submission" date="2019-02" db="EMBL/GenBank/DDBJ databases">
        <title>Deep-cultivation of Planctomycetes and their phenomic and genomic characterization uncovers novel biology.</title>
        <authorList>
            <person name="Wiegand S."/>
            <person name="Jogler M."/>
            <person name="Boedeker C."/>
            <person name="Pinto D."/>
            <person name="Vollmers J."/>
            <person name="Rivas-Marin E."/>
            <person name="Kohn T."/>
            <person name="Peeters S.H."/>
            <person name="Heuer A."/>
            <person name="Rast P."/>
            <person name="Oberbeckmann S."/>
            <person name="Bunk B."/>
            <person name="Jeske O."/>
            <person name="Meyerdierks A."/>
            <person name="Storesund J.E."/>
            <person name="Kallscheuer N."/>
            <person name="Luecker S."/>
            <person name="Lage O.M."/>
            <person name="Pohl T."/>
            <person name="Merkel B.J."/>
            <person name="Hornburger P."/>
            <person name="Mueller R.-W."/>
            <person name="Bruemmer F."/>
            <person name="Labrenz M."/>
            <person name="Spormann A.M."/>
            <person name="Op Den Camp H."/>
            <person name="Overmann J."/>
            <person name="Amann R."/>
            <person name="Jetten M.S.M."/>
            <person name="Mascher T."/>
            <person name="Medema M.H."/>
            <person name="Devos D.P."/>
            <person name="Kaster A.-K."/>
            <person name="Ovreas L."/>
            <person name="Rohde M."/>
            <person name="Galperin M.Y."/>
            <person name="Jogler C."/>
        </authorList>
    </citation>
    <scope>NUCLEOTIDE SEQUENCE [LARGE SCALE GENOMIC DNA]</scope>
    <source>
        <strain evidence="18 19">Pan54</strain>
    </source>
</reference>
<keyword evidence="10 16" id="KW-1133">Transmembrane helix</keyword>
<keyword evidence="12 16" id="KW-0186">Copper</keyword>
<evidence type="ECO:0000313" key="18">
    <source>
        <dbReference type="EMBL" id="TWT59455.1"/>
    </source>
</evidence>
<dbReference type="UniPathway" id="UPA00705"/>
<evidence type="ECO:0000256" key="15">
    <source>
        <dbReference type="RuleBase" id="RU000370"/>
    </source>
</evidence>
<evidence type="ECO:0000256" key="8">
    <source>
        <dbReference type="ARBA" id="ARBA00022967"/>
    </source>
</evidence>
<feature type="transmembrane region" description="Helical" evidence="16">
    <location>
        <begin position="352"/>
        <end position="376"/>
    </location>
</feature>
<comment type="pathway">
    <text evidence="2 16">Energy metabolism; oxidative phosphorylation.</text>
</comment>
<dbReference type="EMBL" id="SJPG01000001">
    <property type="protein sequence ID" value="TWT59455.1"/>
    <property type="molecule type" value="Genomic_DNA"/>
</dbReference>
<evidence type="ECO:0000256" key="9">
    <source>
        <dbReference type="ARBA" id="ARBA00022982"/>
    </source>
</evidence>
<evidence type="ECO:0000256" key="6">
    <source>
        <dbReference type="ARBA" id="ARBA00022692"/>
    </source>
</evidence>
<evidence type="ECO:0000256" key="5">
    <source>
        <dbReference type="ARBA" id="ARBA00022660"/>
    </source>
</evidence>
<feature type="transmembrane region" description="Helical" evidence="16">
    <location>
        <begin position="250"/>
        <end position="274"/>
    </location>
</feature>
<proteinExistence type="inferred from homology"/>
<dbReference type="PRINTS" id="PR01165">
    <property type="entry name" value="CYCOXIDASEI"/>
</dbReference>
<comment type="function">
    <text evidence="16">Cytochrome c oxidase is the component of the respiratory chain that catalyzes the reduction of oxygen to water. Subunits 1-3 form the functional core of the enzyme complex. CO I is the catalytic subunit of the enzyme. Electrons originating in cytochrome c are transferred via the copper A center of subunit 2 and heme A of subunit 1 to the bimetallic center formed by heme A3 and copper B.</text>
</comment>
<feature type="transmembrane region" description="Helical" evidence="16">
    <location>
        <begin position="40"/>
        <end position="60"/>
    </location>
</feature>
<evidence type="ECO:0000256" key="13">
    <source>
        <dbReference type="ARBA" id="ARBA00023136"/>
    </source>
</evidence>
<sequence length="559" mass="62367">MATDVMPAHSETSRPEDNYLTASKGIMSWLVTLDHKRIGVMYLIGTMTAMFLGGFLALLLRAEHISGTPTFFTHDQYNQLFTLHGAIMVFLFIIPSIPAALGNFILPVMLGAKDVAFPRMNLCSFYLWVIGAIFFICALLTTGLDTGWTFYTPYSTNTSQTNVVLATFGAFILGFSSIFTGLNFIVTIHTMRPPGMTWFRMPLFLWSLYATAIIQVLATPVLGITLLLLAAERMFGLGIFDPKLGGDPVLYQHFFWFYSHPAVYIMILPAMGIISELISTFSRKPIFGYRFIAFSSMAIALLGFLVWGHHMFTSGQSEMVTIIFSVLTFSVSIPSAIKVFNWLATMYKGSIVLATPMCYALSFLFLFTIGGLTGLFLGALATDIHLHDTYFVVAHFHYVMMGGTLVAFIGGLFYWWPKMTGRMYNEFWGQISSLIVFVAFNLTFFPQFVMGSRGMPRRYYNYLPEFQVYHVLSTIGAFLLGFGLLLAAIVLIVSLFKGKKAPANPWGAATLEWQCGSPPPLANFEKTPTVGNPYDMNSVVWDPDTESFIRRGDVPPVTD</sequence>
<dbReference type="Pfam" id="PF00115">
    <property type="entry name" value="COX1"/>
    <property type="match status" value="1"/>
</dbReference>
<dbReference type="EC" id="7.1.1.9" evidence="16"/>
<dbReference type="InterPro" id="IPR000883">
    <property type="entry name" value="Cyt_C_Oxase_1"/>
</dbReference>
<feature type="domain" description="Cytochrome oxidase subunit I profile" evidence="17">
    <location>
        <begin position="29"/>
        <end position="531"/>
    </location>
</feature>
<feature type="transmembrane region" description="Helical" evidence="16">
    <location>
        <begin position="164"/>
        <end position="191"/>
    </location>
</feature>
<keyword evidence="7 16" id="KW-0479">Metal-binding</keyword>
<evidence type="ECO:0000256" key="4">
    <source>
        <dbReference type="ARBA" id="ARBA00022617"/>
    </source>
</evidence>
<feature type="transmembrane region" description="Helical" evidence="16">
    <location>
        <begin position="80"/>
        <end position="105"/>
    </location>
</feature>
<dbReference type="InterPro" id="IPR036927">
    <property type="entry name" value="Cyt_c_oxase-like_su1_sf"/>
</dbReference>
<feature type="transmembrane region" description="Helical" evidence="16">
    <location>
        <begin position="469"/>
        <end position="496"/>
    </location>
</feature>
<dbReference type="GO" id="GO:0015990">
    <property type="term" value="P:electron transport coupled proton transport"/>
    <property type="evidence" value="ECO:0007669"/>
    <property type="project" value="InterPro"/>
</dbReference>
<name>A0A5C5XB96_9PLAN</name>
<dbReference type="GO" id="GO:0020037">
    <property type="term" value="F:heme binding"/>
    <property type="evidence" value="ECO:0007669"/>
    <property type="project" value="InterPro"/>
</dbReference>
<dbReference type="GO" id="GO:0006119">
    <property type="term" value="P:oxidative phosphorylation"/>
    <property type="evidence" value="ECO:0007669"/>
    <property type="project" value="UniProtKB-UniPathway"/>
</dbReference>
<comment type="caution">
    <text evidence="18">The sequence shown here is derived from an EMBL/GenBank/DDBJ whole genome shotgun (WGS) entry which is preliminary data.</text>
</comment>
<keyword evidence="19" id="KW-1185">Reference proteome</keyword>
<evidence type="ECO:0000256" key="7">
    <source>
        <dbReference type="ARBA" id="ARBA00022723"/>
    </source>
</evidence>
<dbReference type="GO" id="GO:0004129">
    <property type="term" value="F:cytochrome-c oxidase activity"/>
    <property type="evidence" value="ECO:0007669"/>
    <property type="project" value="UniProtKB-EC"/>
</dbReference>
<dbReference type="GO" id="GO:0005886">
    <property type="term" value="C:plasma membrane"/>
    <property type="evidence" value="ECO:0007669"/>
    <property type="project" value="UniProtKB-SubCell"/>
</dbReference>
<feature type="transmembrane region" description="Helical" evidence="16">
    <location>
        <begin position="203"/>
        <end position="230"/>
    </location>
</feature>
<protein>
    <recommendedName>
        <fullName evidence="16">Cytochrome c oxidase subunit 1</fullName>
        <ecNumber evidence="16">7.1.1.9</ecNumber>
    </recommendedName>
</protein>
<dbReference type="NCBIfam" id="TIGR02891">
    <property type="entry name" value="CtaD_CoxA"/>
    <property type="match status" value="1"/>
</dbReference>